<sequence>MNLRQYEYALVMAEEGSVTAAAARLGVAQPTVSHQVAVLEKDLGVRIFTRIPRGVAVTVAGRAFLKEAEIAVSAARRARAAARASGGDLTGELLVVASTGLATNQLAAALGELRRIHPRLHVTLVEEPTPVEMEHLDHLGTVDLVLYHHLAPECGYDVHELGEEPYAVILPPQHPLHRADSVRLEDLAGEGWVRFTRGGLLDEQIGQVLRRVGLTPSTVARASQIATAVQLVAHGLGVTMVPASTVPTPYTQLARPLAPALSERVLVGVRHDPGPAETALLNLLRQQDWSTPAAFSSARALAASSV</sequence>
<dbReference type="Pfam" id="PF00126">
    <property type="entry name" value="HTH_1"/>
    <property type="match status" value="1"/>
</dbReference>
<evidence type="ECO:0000313" key="6">
    <source>
        <dbReference type="EMBL" id="KND28377.1"/>
    </source>
</evidence>
<proteinExistence type="inferred from homology"/>
<dbReference type="SUPFAM" id="SSF46785">
    <property type="entry name" value="Winged helix' DNA-binding domain"/>
    <property type="match status" value="1"/>
</dbReference>
<dbReference type="EMBL" id="JPPY01000189">
    <property type="protein sequence ID" value="KND28377.1"/>
    <property type="molecule type" value="Genomic_DNA"/>
</dbReference>
<dbReference type="GO" id="GO:0003700">
    <property type="term" value="F:DNA-binding transcription factor activity"/>
    <property type="evidence" value="ECO:0007669"/>
    <property type="project" value="InterPro"/>
</dbReference>
<dbReference type="OrthoDB" id="3181812at2"/>
<dbReference type="PANTHER" id="PTHR30346">
    <property type="entry name" value="TRANSCRIPTIONAL DUAL REGULATOR HCAR-RELATED"/>
    <property type="match status" value="1"/>
</dbReference>
<organism evidence="6 7">
    <name type="scientific">Streptomyces acidiscabies</name>
    <dbReference type="NCBI Taxonomy" id="42234"/>
    <lineage>
        <taxon>Bacteria</taxon>
        <taxon>Bacillati</taxon>
        <taxon>Actinomycetota</taxon>
        <taxon>Actinomycetes</taxon>
        <taxon>Kitasatosporales</taxon>
        <taxon>Streptomycetaceae</taxon>
        <taxon>Streptomyces</taxon>
    </lineage>
</organism>
<evidence type="ECO:0000256" key="4">
    <source>
        <dbReference type="ARBA" id="ARBA00023163"/>
    </source>
</evidence>
<dbReference type="Pfam" id="PF03466">
    <property type="entry name" value="LysR_substrate"/>
    <property type="match status" value="1"/>
</dbReference>
<dbReference type="InterPro" id="IPR000847">
    <property type="entry name" value="LysR_HTH_N"/>
</dbReference>
<evidence type="ECO:0000256" key="2">
    <source>
        <dbReference type="ARBA" id="ARBA00023015"/>
    </source>
</evidence>
<name>A0A0L0JRH3_9ACTN</name>
<comment type="similarity">
    <text evidence="1">Belongs to the LysR transcriptional regulatory family.</text>
</comment>
<dbReference type="SUPFAM" id="SSF53850">
    <property type="entry name" value="Periplasmic binding protein-like II"/>
    <property type="match status" value="1"/>
</dbReference>
<accession>A0A0L0JRH3</accession>
<gene>
    <name evidence="6" type="ORF">IQ63_33455</name>
</gene>
<keyword evidence="3" id="KW-0238">DNA-binding</keyword>
<dbReference type="PRINTS" id="PR00039">
    <property type="entry name" value="HTHLYSR"/>
</dbReference>
<dbReference type="CDD" id="cd05466">
    <property type="entry name" value="PBP2_LTTR_substrate"/>
    <property type="match status" value="1"/>
</dbReference>
<evidence type="ECO:0000256" key="1">
    <source>
        <dbReference type="ARBA" id="ARBA00009437"/>
    </source>
</evidence>
<keyword evidence="2" id="KW-0805">Transcription regulation</keyword>
<dbReference type="InterPro" id="IPR036388">
    <property type="entry name" value="WH-like_DNA-bd_sf"/>
</dbReference>
<comment type="caution">
    <text evidence="6">The sequence shown here is derived from an EMBL/GenBank/DDBJ whole genome shotgun (WGS) entry which is preliminary data.</text>
</comment>
<evidence type="ECO:0000256" key="3">
    <source>
        <dbReference type="ARBA" id="ARBA00023125"/>
    </source>
</evidence>
<dbReference type="Gene3D" id="1.10.10.10">
    <property type="entry name" value="Winged helix-like DNA-binding domain superfamily/Winged helix DNA-binding domain"/>
    <property type="match status" value="1"/>
</dbReference>
<dbReference type="PATRIC" id="fig|42234.21.peg.6893"/>
<dbReference type="PANTHER" id="PTHR30346:SF0">
    <property type="entry name" value="HCA OPERON TRANSCRIPTIONAL ACTIVATOR HCAR"/>
    <property type="match status" value="1"/>
</dbReference>
<dbReference type="RefSeq" id="WP_050373942.1">
    <property type="nucleotide sequence ID" value="NZ_KQ257831.1"/>
</dbReference>
<dbReference type="PROSITE" id="PS50931">
    <property type="entry name" value="HTH_LYSR"/>
    <property type="match status" value="1"/>
</dbReference>
<dbReference type="InterPro" id="IPR005119">
    <property type="entry name" value="LysR_subst-bd"/>
</dbReference>
<evidence type="ECO:0000313" key="7">
    <source>
        <dbReference type="Proteomes" id="UP000037151"/>
    </source>
</evidence>
<dbReference type="FunFam" id="1.10.10.10:FF:000001">
    <property type="entry name" value="LysR family transcriptional regulator"/>
    <property type="match status" value="1"/>
</dbReference>
<evidence type="ECO:0000259" key="5">
    <source>
        <dbReference type="PROSITE" id="PS50931"/>
    </source>
</evidence>
<dbReference type="AlphaFoldDB" id="A0A0L0JRH3"/>
<dbReference type="Proteomes" id="UP000037151">
    <property type="component" value="Unassembled WGS sequence"/>
</dbReference>
<dbReference type="GO" id="GO:0003677">
    <property type="term" value="F:DNA binding"/>
    <property type="evidence" value="ECO:0007669"/>
    <property type="project" value="UniProtKB-KW"/>
</dbReference>
<protein>
    <submittedName>
        <fullName evidence="6">LysR family transcriptional regulator</fullName>
    </submittedName>
</protein>
<dbReference type="InterPro" id="IPR036390">
    <property type="entry name" value="WH_DNA-bd_sf"/>
</dbReference>
<feature type="domain" description="HTH lysR-type" evidence="5">
    <location>
        <begin position="1"/>
        <end position="58"/>
    </location>
</feature>
<dbReference type="GO" id="GO:0032993">
    <property type="term" value="C:protein-DNA complex"/>
    <property type="evidence" value="ECO:0007669"/>
    <property type="project" value="TreeGrafter"/>
</dbReference>
<dbReference type="Gene3D" id="3.40.190.290">
    <property type="match status" value="1"/>
</dbReference>
<reference evidence="7" key="1">
    <citation type="submission" date="2014-07" db="EMBL/GenBank/DDBJ databases">
        <title>Genome sequencing of plant-pathogenic Streptomyces species.</title>
        <authorList>
            <person name="Harrison J."/>
            <person name="Sapp M."/>
            <person name="Thwaites R."/>
            <person name="Studholme D.J."/>
        </authorList>
    </citation>
    <scope>NUCLEOTIDE SEQUENCE [LARGE SCALE GENOMIC DNA]</scope>
    <source>
        <strain evidence="7">NCPPB 4445</strain>
    </source>
</reference>
<keyword evidence="4" id="KW-0804">Transcription</keyword>